<reference evidence="3 4" key="1">
    <citation type="submission" date="2016-02" db="EMBL/GenBank/DDBJ databases">
        <title>Ulvibacter sp. LPB0005, isolated from Thais luteostoma.</title>
        <authorList>
            <person name="Shin S.-K."/>
            <person name="Yi H."/>
        </authorList>
    </citation>
    <scope>NUCLEOTIDE SEQUENCE [LARGE SCALE GENOMIC DNA]</scope>
    <source>
        <strain evidence="3 4">LPB0005</strain>
    </source>
</reference>
<name>A0A167H358_9FLAO</name>
<feature type="chain" id="PRO_5007887282" description="Outer membrane protein beta-barrel domain-containing protein" evidence="1">
    <location>
        <begin position="20"/>
        <end position="181"/>
    </location>
</feature>
<keyword evidence="4" id="KW-1185">Reference proteome</keyword>
<feature type="domain" description="Outer membrane protein beta-barrel" evidence="2">
    <location>
        <begin position="19"/>
        <end position="161"/>
    </location>
</feature>
<organism evidence="3 4">
    <name type="scientific">Cochleicola gelatinilyticus</name>
    <dbReference type="NCBI Taxonomy" id="1763537"/>
    <lineage>
        <taxon>Bacteria</taxon>
        <taxon>Pseudomonadati</taxon>
        <taxon>Bacteroidota</taxon>
        <taxon>Flavobacteriia</taxon>
        <taxon>Flavobacteriales</taxon>
        <taxon>Flavobacteriaceae</taxon>
        <taxon>Cochleicola</taxon>
    </lineage>
</organism>
<evidence type="ECO:0000259" key="2">
    <source>
        <dbReference type="Pfam" id="PF13568"/>
    </source>
</evidence>
<dbReference type="InterPro" id="IPR025665">
    <property type="entry name" value="Beta-barrel_OMP_2"/>
</dbReference>
<dbReference type="STRING" id="1763537.ULVI_11845"/>
<evidence type="ECO:0000256" key="1">
    <source>
        <dbReference type="SAM" id="SignalP"/>
    </source>
</evidence>
<dbReference type="SUPFAM" id="SSF56925">
    <property type="entry name" value="OMPA-like"/>
    <property type="match status" value="1"/>
</dbReference>
<accession>A0A167H358</accession>
<dbReference type="Pfam" id="PF13568">
    <property type="entry name" value="OMP_b-brl_2"/>
    <property type="match status" value="1"/>
</dbReference>
<keyword evidence="1" id="KW-0732">Signal</keyword>
<dbReference type="RefSeq" id="WP_068592994.1">
    <property type="nucleotide sequence ID" value="NZ_LRXL01000045.1"/>
</dbReference>
<dbReference type="OrthoDB" id="947434at2"/>
<dbReference type="InterPro" id="IPR011250">
    <property type="entry name" value="OMP/PagP_B-barrel"/>
</dbReference>
<feature type="signal peptide" evidence="1">
    <location>
        <begin position="1"/>
        <end position="19"/>
    </location>
</feature>
<dbReference type="AlphaFoldDB" id="A0A167H358"/>
<comment type="caution">
    <text evidence="3">The sequence shown here is derived from an EMBL/GenBank/DDBJ whole genome shotgun (WGS) entry which is preliminary data.</text>
</comment>
<sequence>MKKLFVLVFIFGAYLNSNAQGIEFGIKGGATFANISDAGDGSNKTGFLAGAFLGIKPTDVLVIQPEVLFSQQGAEFDAAKFDLSYVNVPVVVKYYLFRGLNIQAGPQFGFLISDDIDLALADVESQIEAETFDLSAVAGVGFDFELGIRIDARYQLGLNDVVDGLEGKNSVFSIALGYNFL</sequence>
<evidence type="ECO:0000313" key="3">
    <source>
        <dbReference type="EMBL" id="OAB78167.1"/>
    </source>
</evidence>
<protein>
    <recommendedName>
        <fullName evidence="2">Outer membrane protein beta-barrel domain-containing protein</fullName>
    </recommendedName>
</protein>
<dbReference type="Proteomes" id="UP000077013">
    <property type="component" value="Unassembled WGS sequence"/>
</dbReference>
<dbReference type="EMBL" id="LRXL01000045">
    <property type="protein sequence ID" value="OAB78167.1"/>
    <property type="molecule type" value="Genomic_DNA"/>
</dbReference>
<evidence type="ECO:0000313" key="4">
    <source>
        <dbReference type="Proteomes" id="UP000077013"/>
    </source>
</evidence>
<proteinExistence type="predicted"/>
<gene>
    <name evidence="3" type="ORF">ULVI_11845</name>
</gene>